<dbReference type="Proteomes" id="UP000827549">
    <property type="component" value="Chromosome 7"/>
</dbReference>
<keyword evidence="9" id="KW-1185">Reference proteome</keyword>
<feature type="transmembrane region" description="Helical" evidence="7">
    <location>
        <begin position="159"/>
        <end position="180"/>
    </location>
</feature>
<feature type="transmembrane region" description="Helical" evidence="7">
    <location>
        <begin position="63"/>
        <end position="85"/>
    </location>
</feature>
<feature type="transmembrane region" description="Helical" evidence="7">
    <location>
        <begin position="187"/>
        <end position="206"/>
    </location>
</feature>
<evidence type="ECO:0000313" key="9">
    <source>
        <dbReference type="Proteomes" id="UP000827549"/>
    </source>
</evidence>
<dbReference type="InterPro" id="IPR002293">
    <property type="entry name" value="AA/rel_permease1"/>
</dbReference>
<evidence type="ECO:0000256" key="1">
    <source>
        <dbReference type="ARBA" id="ARBA00004141"/>
    </source>
</evidence>
<dbReference type="GeneID" id="87812968"/>
<keyword evidence="4 7" id="KW-1133">Transmembrane helix</keyword>
<feature type="transmembrane region" description="Helical" evidence="7">
    <location>
        <begin position="34"/>
        <end position="51"/>
    </location>
</feature>
<feature type="transmembrane region" description="Helical" evidence="7">
    <location>
        <begin position="470"/>
        <end position="488"/>
    </location>
</feature>
<organism evidence="8 9">
    <name type="scientific">Vanrija pseudolonga</name>
    <dbReference type="NCBI Taxonomy" id="143232"/>
    <lineage>
        <taxon>Eukaryota</taxon>
        <taxon>Fungi</taxon>
        <taxon>Dikarya</taxon>
        <taxon>Basidiomycota</taxon>
        <taxon>Agaricomycotina</taxon>
        <taxon>Tremellomycetes</taxon>
        <taxon>Trichosporonales</taxon>
        <taxon>Trichosporonaceae</taxon>
        <taxon>Vanrija</taxon>
    </lineage>
</organism>
<dbReference type="GO" id="GO:0022857">
    <property type="term" value="F:transmembrane transporter activity"/>
    <property type="evidence" value="ECO:0007669"/>
    <property type="project" value="InterPro"/>
</dbReference>
<dbReference type="EMBL" id="CP086720">
    <property type="protein sequence ID" value="WOO86324.1"/>
    <property type="molecule type" value="Genomic_DNA"/>
</dbReference>
<feature type="transmembrane region" description="Helical" evidence="7">
    <location>
        <begin position="439"/>
        <end position="458"/>
    </location>
</feature>
<name>A0AAF1BRW4_9TREE</name>
<feature type="transmembrane region" description="Helical" evidence="7">
    <location>
        <begin position="394"/>
        <end position="418"/>
    </location>
</feature>
<evidence type="ECO:0000313" key="8">
    <source>
        <dbReference type="EMBL" id="WOO86324.1"/>
    </source>
</evidence>
<accession>A0AAF1BRW4</accession>
<dbReference type="AlphaFoldDB" id="A0AAF1BRW4"/>
<reference evidence="8" key="1">
    <citation type="submission" date="2023-10" db="EMBL/GenBank/DDBJ databases">
        <authorList>
            <person name="Noh H."/>
        </authorList>
    </citation>
    <scope>NUCLEOTIDE SEQUENCE</scope>
    <source>
        <strain evidence="8">DUCC4014</strain>
    </source>
</reference>
<proteinExistence type="predicted"/>
<dbReference type="GO" id="GO:0016020">
    <property type="term" value="C:membrane"/>
    <property type="evidence" value="ECO:0007669"/>
    <property type="project" value="UniProtKB-SubCell"/>
</dbReference>
<feature type="transmembrane region" description="Helical" evidence="7">
    <location>
        <begin position="116"/>
        <end position="147"/>
    </location>
</feature>
<keyword evidence="5 7" id="KW-0472">Membrane</keyword>
<dbReference type="RefSeq" id="XP_062632350.1">
    <property type="nucleotide sequence ID" value="XM_062776366.1"/>
</dbReference>
<dbReference type="PIRSF" id="PIRSF006060">
    <property type="entry name" value="AA_transporter"/>
    <property type="match status" value="1"/>
</dbReference>
<evidence type="ECO:0000256" key="5">
    <source>
        <dbReference type="ARBA" id="ARBA00023136"/>
    </source>
</evidence>
<protein>
    <submittedName>
        <fullName evidence="8">Choline transport protein</fullName>
    </submittedName>
</protein>
<comment type="subcellular location">
    <subcellularLocation>
        <location evidence="1">Membrane</location>
        <topology evidence="1">Multi-pass membrane protein</topology>
    </subcellularLocation>
</comment>
<evidence type="ECO:0000256" key="3">
    <source>
        <dbReference type="ARBA" id="ARBA00022692"/>
    </source>
</evidence>
<sequence length="511" mass="55103">MSHSDEEKEAVASPQADGTGTGTGTGVVHLERRFSFLACLGMAFIMLNSWTGDLGVVLPSGGSVSVVYGCIVSAIGAATTGLSLAEFCHVYPVTGGQYDWVYIITPERYRRPVSYVVGWLAAAGWIALTAVSAAFCGTFISAFVALWHPDFTLTNWHTFLIYIAFCILPFLLNTFAIRLLPLVEKAGFYWGVSGIVVVSIVLLATASPGFQPPKAVFATFTNETGWPDGVAFLLGLLQSTLGLAGYDAITHMMEEMPAPSKNGPKVLLLAIALGAVTGWLFLVILLLCLKDIDAVIASPTGPLLAIYQQATNSAAGATCLAMFNFLCMVFMTQGIMTIASRMVWTFARDRGLGHLSPILAPVHPTLKVPVWSVVFVLVWCVVLGLIYLGSTVAFNAIASSSLSLLQISYFIPILIVFVRGDAVYADQPRTWSLGRWRRPINAVALAFLLTTSVCFAFPPALPVTGSSMNYDVVVLAIVALFAVGTWVTDAHKNFYGPSELEQRIQEGRRMW</sequence>
<keyword evidence="2" id="KW-0813">Transport</keyword>
<evidence type="ECO:0000256" key="7">
    <source>
        <dbReference type="SAM" id="Phobius"/>
    </source>
</evidence>
<gene>
    <name evidence="8" type="primary">HNM1_13</name>
    <name evidence="8" type="ORF">LOC62_07G009807</name>
</gene>
<keyword evidence="3 7" id="KW-0812">Transmembrane</keyword>
<dbReference type="PANTHER" id="PTHR45649">
    <property type="entry name" value="AMINO-ACID PERMEASE BAT1"/>
    <property type="match status" value="1"/>
</dbReference>
<feature type="transmembrane region" description="Helical" evidence="7">
    <location>
        <begin position="226"/>
        <end position="246"/>
    </location>
</feature>
<feature type="region of interest" description="Disordered" evidence="6">
    <location>
        <begin position="1"/>
        <end position="22"/>
    </location>
</feature>
<evidence type="ECO:0000256" key="6">
    <source>
        <dbReference type="SAM" id="MobiDB-lite"/>
    </source>
</evidence>
<feature type="transmembrane region" description="Helical" evidence="7">
    <location>
        <begin position="368"/>
        <end position="388"/>
    </location>
</feature>
<dbReference type="PANTHER" id="PTHR45649:SF14">
    <property type="entry name" value="GABA PERMEASE"/>
    <property type="match status" value="1"/>
</dbReference>
<dbReference type="Gene3D" id="1.20.1740.10">
    <property type="entry name" value="Amino acid/polyamine transporter I"/>
    <property type="match status" value="1"/>
</dbReference>
<dbReference type="Pfam" id="PF13520">
    <property type="entry name" value="AA_permease_2"/>
    <property type="match status" value="1"/>
</dbReference>
<feature type="transmembrane region" description="Helical" evidence="7">
    <location>
        <begin position="266"/>
        <end position="287"/>
    </location>
</feature>
<evidence type="ECO:0000256" key="4">
    <source>
        <dbReference type="ARBA" id="ARBA00022989"/>
    </source>
</evidence>
<evidence type="ECO:0000256" key="2">
    <source>
        <dbReference type="ARBA" id="ARBA00022448"/>
    </source>
</evidence>
<feature type="compositionally biased region" description="Basic and acidic residues" evidence="6">
    <location>
        <begin position="1"/>
        <end position="10"/>
    </location>
</feature>